<evidence type="ECO:0000256" key="1">
    <source>
        <dbReference type="SAM" id="SignalP"/>
    </source>
</evidence>
<comment type="caution">
    <text evidence="2">The sequence shown here is derived from an EMBL/GenBank/DDBJ whole genome shotgun (WGS) entry which is preliminary data.</text>
</comment>
<dbReference type="VEuPathDB" id="MicrosporidiaDB:SLOPH_837"/>
<feature type="chain" id="PRO_5004546840" evidence="1">
    <location>
        <begin position="20"/>
        <end position="672"/>
    </location>
</feature>
<dbReference type="Proteomes" id="UP000014978">
    <property type="component" value="Unassembled WGS sequence"/>
</dbReference>
<feature type="signal peptide" evidence="1">
    <location>
        <begin position="1"/>
        <end position="19"/>
    </location>
</feature>
<dbReference type="InParanoid" id="S7WBX9"/>
<dbReference type="AlphaFoldDB" id="S7WBX9"/>
<accession>S7WBX9</accession>
<proteinExistence type="predicted"/>
<keyword evidence="1" id="KW-0732">Signal</keyword>
<dbReference type="HOGENOM" id="CLU_408905_0_0_1"/>
<dbReference type="EMBL" id="ATCN01000324">
    <property type="protein sequence ID" value="EPR79262.1"/>
    <property type="molecule type" value="Genomic_DNA"/>
</dbReference>
<evidence type="ECO:0000313" key="2">
    <source>
        <dbReference type="EMBL" id="EPR79262.1"/>
    </source>
</evidence>
<sequence>MQTNYYALTFLMLSFVNEAFEDDVPPEHKAFSRRLIAEYDKFNQRIRSSTNYFCTQYKLFFELFHIRYLTPIITEYFLSKNHEFDMLVLKNCRLLFYQLDKFEEAKDKQLFSKHFYIVIRHWVRKYPCSVSSALNISIMDVILDKIYYPVVLDALIYMLTMRDENFLRFMYVLDRSKFFERLCCLCLRNRENNDVSRILNNTLTEISDEEFEFDGISDDSDDNTDTDTDSTVMVKGKTKMKRKSELESQMERQTSNSQIYLELNEDSSKYRNRVKNTIKILLLFASYITAPEKKVKDNVSRNILLEAIPLIFDMLLEEKYYFYTKRLFRSIITLINKSDSAKLKLSDKLFERISDDSIIIYYTEEDNQRSRKKYEQYKIDLRKEKAIEKENRKERYKNFREERDKLMKLRKSRIGDPVFKSYSQILKENTSPDFQTLYEDYFTPLEKIPQESLTELDTPKSKFILYIIMTTLTYSTNLLNMIFTNNYYKFLINIFFLSDDYFIVNASYNFIAHILVYIQDYSYLIKILENTPFIPNLLSECKTMFSYKNNSTPSYRLNHSFILQLFLGLSCTRKYIKNTVKTKKEVENYDLYIAHRTKLLNILCVLDTDEWIVIENDFLFKELRREKFKYNDKEIVTFLDDCYTETLCRYISQMILKDIPHSDIFERDSEDK</sequence>
<reference evidence="3" key="1">
    <citation type="journal article" date="2013" name="PLoS Genet.">
        <title>The genome of Spraguea lophii and the basis of host-microsporidian interactions.</title>
        <authorList>
            <person name="Campbell S.E."/>
            <person name="Williams T.A."/>
            <person name="Yousuf A."/>
            <person name="Soanes D.M."/>
            <person name="Paszkiewicz K.H."/>
            <person name="Williams B.A.P."/>
        </authorList>
    </citation>
    <scope>NUCLEOTIDE SEQUENCE [LARGE SCALE GENOMIC DNA]</scope>
    <source>
        <strain evidence="3">42_110</strain>
    </source>
</reference>
<organism evidence="2 3">
    <name type="scientific">Spraguea lophii (strain 42_110)</name>
    <name type="common">Microsporidian parasite</name>
    <dbReference type="NCBI Taxonomy" id="1358809"/>
    <lineage>
        <taxon>Eukaryota</taxon>
        <taxon>Fungi</taxon>
        <taxon>Fungi incertae sedis</taxon>
        <taxon>Microsporidia</taxon>
        <taxon>Spragueidae</taxon>
        <taxon>Spraguea</taxon>
    </lineage>
</organism>
<gene>
    <name evidence="2" type="ORF">SLOPH_837</name>
</gene>
<evidence type="ECO:0000313" key="3">
    <source>
        <dbReference type="Proteomes" id="UP000014978"/>
    </source>
</evidence>
<name>S7WBX9_SPRLO</name>
<protein>
    <submittedName>
        <fullName evidence="2">Uncharacterized protein</fullName>
    </submittedName>
</protein>
<keyword evidence="3" id="KW-1185">Reference proteome</keyword>